<organism evidence="3 4">
    <name type="scientific">Helobdella robusta</name>
    <name type="common">Californian leech</name>
    <dbReference type="NCBI Taxonomy" id="6412"/>
    <lineage>
        <taxon>Eukaryota</taxon>
        <taxon>Metazoa</taxon>
        <taxon>Spiralia</taxon>
        <taxon>Lophotrochozoa</taxon>
        <taxon>Annelida</taxon>
        <taxon>Clitellata</taxon>
        <taxon>Hirudinea</taxon>
        <taxon>Rhynchobdellida</taxon>
        <taxon>Glossiphoniidae</taxon>
        <taxon>Helobdella</taxon>
    </lineage>
</organism>
<reference evidence="3" key="3">
    <citation type="submission" date="2015-06" db="UniProtKB">
        <authorList>
            <consortium name="EnsemblMetazoa"/>
        </authorList>
    </citation>
    <scope>IDENTIFICATION</scope>
</reference>
<dbReference type="EMBL" id="KB097502">
    <property type="protein sequence ID" value="ESN95761.1"/>
    <property type="molecule type" value="Genomic_DNA"/>
</dbReference>
<gene>
    <name evidence="3" type="primary">20207026</name>
    <name evidence="2" type="ORF">HELRODRAFT_178942</name>
</gene>
<accession>T1FDX7</accession>
<evidence type="ECO:0000313" key="4">
    <source>
        <dbReference type="Proteomes" id="UP000015101"/>
    </source>
</evidence>
<feature type="transmembrane region" description="Helical" evidence="1">
    <location>
        <begin position="73"/>
        <end position="94"/>
    </location>
</feature>
<dbReference type="RefSeq" id="XP_009026063.1">
    <property type="nucleotide sequence ID" value="XM_009027815.1"/>
</dbReference>
<dbReference type="AlphaFoldDB" id="T1FDX7"/>
<dbReference type="EnsemblMetazoa" id="HelroT178942">
    <property type="protein sequence ID" value="HelroP178942"/>
    <property type="gene ID" value="HelroG178942"/>
</dbReference>
<protein>
    <submittedName>
        <fullName evidence="2 3">Uncharacterized protein</fullName>
    </submittedName>
</protein>
<name>T1FDX7_HELRO</name>
<dbReference type="HOGENOM" id="CLU_1564577_0_0_1"/>
<dbReference type="KEGG" id="hro:HELRODRAFT_178942"/>
<proteinExistence type="predicted"/>
<dbReference type="InParanoid" id="T1FDX7"/>
<dbReference type="EMBL" id="AMQM01006652">
    <property type="status" value="NOT_ANNOTATED_CDS"/>
    <property type="molecule type" value="Genomic_DNA"/>
</dbReference>
<evidence type="ECO:0000313" key="3">
    <source>
        <dbReference type="EnsemblMetazoa" id="HelroP178942"/>
    </source>
</evidence>
<keyword evidence="1" id="KW-0472">Membrane</keyword>
<sequence>MELKIYSHLLIIPLHHHAAQTDFTVHKNFKPTKCNRIQQHAWVVLGGAKGQRPSSDAVLREQSQRGQSCCAKLLVFLSFIVVILTFPVAICLCLKDGSVWIRTQTDSRTQTLEHRKAKQASLIFTLSLLIIALLIVAGKVMCVAFPVCLALLAFTGFKCKQISINSVVQRV</sequence>
<feature type="transmembrane region" description="Helical" evidence="1">
    <location>
        <begin position="122"/>
        <end position="154"/>
    </location>
</feature>
<dbReference type="CTD" id="20207026"/>
<reference evidence="2 4" key="2">
    <citation type="journal article" date="2013" name="Nature">
        <title>Insights into bilaterian evolution from three spiralian genomes.</title>
        <authorList>
            <person name="Simakov O."/>
            <person name="Marletaz F."/>
            <person name="Cho S.J."/>
            <person name="Edsinger-Gonzales E."/>
            <person name="Havlak P."/>
            <person name="Hellsten U."/>
            <person name="Kuo D.H."/>
            <person name="Larsson T."/>
            <person name="Lv J."/>
            <person name="Arendt D."/>
            <person name="Savage R."/>
            <person name="Osoegawa K."/>
            <person name="de Jong P."/>
            <person name="Grimwood J."/>
            <person name="Chapman J.A."/>
            <person name="Shapiro H."/>
            <person name="Aerts A."/>
            <person name="Otillar R.P."/>
            <person name="Terry A.Y."/>
            <person name="Boore J.L."/>
            <person name="Grigoriev I.V."/>
            <person name="Lindberg D.R."/>
            <person name="Seaver E.C."/>
            <person name="Weisblat D.A."/>
            <person name="Putnam N.H."/>
            <person name="Rokhsar D.S."/>
        </authorList>
    </citation>
    <scope>NUCLEOTIDE SEQUENCE</scope>
</reference>
<keyword evidence="4" id="KW-1185">Reference proteome</keyword>
<reference evidence="4" key="1">
    <citation type="submission" date="2012-12" db="EMBL/GenBank/DDBJ databases">
        <authorList>
            <person name="Hellsten U."/>
            <person name="Grimwood J."/>
            <person name="Chapman J.A."/>
            <person name="Shapiro H."/>
            <person name="Aerts A."/>
            <person name="Otillar R.P."/>
            <person name="Terry A.Y."/>
            <person name="Boore J.L."/>
            <person name="Simakov O."/>
            <person name="Marletaz F."/>
            <person name="Cho S.-J."/>
            <person name="Edsinger-Gonzales E."/>
            <person name="Havlak P."/>
            <person name="Kuo D.-H."/>
            <person name="Larsson T."/>
            <person name="Lv J."/>
            <person name="Arendt D."/>
            <person name="Savage R."/>
            <person name="Osoegawa K."/>
            <person name="de Jong P."/>
            <person name="Lindberg D.R."/>
            <person name="Seaver E.C."/>
            <person name="Weisblat D.A."/>
            <person name="Putnam N.H."/>
            <person name="Grigoriev I.V."/>
            <person name="Rokhsar D.S."/>
        </authorList>
    </citation>
    <scope>NUCLEOTIDE SEQUENCE</scope>
</reference>
<evidence type="ECO:0000313" key="2">
    <source>
        <dbReference type="EMBL" id="ESN95761.1"/>
    </source>
</evidence>
<dbReference type="GeneID" id="20207026"/>
<evidence type="ECO:0000256" key="1">
    <source>
        <dbReference type="SAM" id="Phobius"/>
    </source>
</evidence>
<keyword evidence="1" id="KW-0812">Transmembrane</keyword>
<dbReference type="Proteomes" id="UP000015101">
    <property type="component" value="Unassembled WGS sequence"/>
</dbReference>
<keyword evidence="1" id="KW-1133">Transmembrane helix</keyword>